<dbReference type="Proteomes" id="UP000195221">
    <property type="component" value="Unassembled WGS sequence"/>
</dbReference>
<sequence>MEISGGAGHTSSHVETYEDEDLARQAEGAPIELKHAER</sequence>
<evidence type="ECO:0000313" key="2">
    <source>
        <dbReference type="EMBL" id="OTP68568.1"/>
    </source>
</evidence>
<feature type="region of interest" description="Disordered" evidence="1">
    <location>
        <begin position="1"/>
        <end position="38"/>
    </location>
</feature>
<accession>A0A242MBA0</accession>
<organism evidence="2 3">
    <name type="scientific">Caballeronia sordidicola</name>
    <name type="common">Burkholderia sordidicola</name>
    <dbReference type="NCBI Taxonomy" id="196367"/>
    <lineage>
        <taxon>Bacteria</taxon>
        <taxon>Pseudomonadati</taxon>
        <taxon>Pseudomonadota</taxon>
        <taxon>Betaproteobacteria</taxon>
        <taxon>Burkholderiales</taxon>
        <taxon>Burkholderiaceae</taxon>
        <taxon>Caballeronia</taxon>
    </lineage>
</organism>
<evidence type="ECO:0000313" key="3">
    <source>
        <dbReference type="Proteomes" id="UP000195221"/>
    </source>
</evidence>
<reference evidence="2 3" key="1">
    <citation type="submission" date="2017-03" db="EMBL/GenBank/DDBJ databases">
        <title>Genome analysis of strain PAMC 26577.</title>
        <authorList>
            <person name="Oh H.-M."/>
            <person name="Yang J.-A."/>
        </authorList>
    </citation>
    <scope>NUCLEOTIDE SEQUENCE [LARGE SCALE GENOMIC DNA]</scope>
    <source>
        <strain evidence="2 3">PAMC 26577</strain>
    </source>
</reference>
<proteinExistence type="predicted"/>
<comment type="caution">
    <text evidence="2">The sequence shown here is derived from an EMBL/GenBank/DDBJ whole genome shotgun (WGS) entry which is preliminary data.</text>
</comment>
<name>A0A242MBA0_CABSO</name>
<protein>
    <submittedName>
        <fullName evidence="2">Uncharacterized protein</fullName>
    </submittedName>
</protein>
<dbReference type="EMBL" id="NBTZ01000131">
    <property type="protein sequence ID" value="OTP68568.1"/>
    <property type="molecule type" value="Genomic_DNA"/>
</dbReference>
<evidence type="ECO:0000256" key="1">
    <source>
        <dbReference type="SAM" id="MobiDB-lite"/>
    </source>
</evidence>
<dbReference type="AlphaFoldDB" id="A0A242MBA0"/>
<gene>
    <name evidence="2" type="ORF">PAMC26577_32855</name>
</gene>